<dbReference type="KEGG" id="afg:AFULGI_00025800"/>
<dbReference type="PROSITE" id="PS51379">
    <property type="entry name" value="4FE4S_FER_2"/>
    <property type="match status" value="2"/>
</dbReference>
<evidence type="ECO:0000313" key="8">
    <source>
        <dbReference type="Proteomes" id="UP000028501"/>
    </source>
</evidence>
<evidence type="ECO:0000256" key="4">
    <source>
        <dbReference type="ARBA" id="ARBA00025804"/>
    </source>
</evidence>
<dbReference type="RefSeq" id="WP_010879771.1">
    <property type="nucleotide sequence ID" value="NZ_CP006577.1"/>
</dbReference>
<sequence length="264" mass="29568">MMPEIEILEEKDFKIKFILKNASPALANSFRRAMKAEVPAMAVDYVDIYLNSSYFYDEVIAHRLAMLPIKTYLDRFNMQSECSCGGEGCPNCQISFRLNVEGPKVVYSGDFISDDPDVVFAIDNIPVLELFEGQQLMLEAVARLGTGREHAKFQPVSVCVYKIIPEIVVNENCNGCGDCIEACPRNVFEKDGDKVRVKNVMACSMCGECVEVCEMNAISVNETNNFLFTVEGTGALPVREVMKKALEILRSKAEEMNKIIEEIQ</sequence>
<dbReference type="GeneID" id="24796046"/>
<dbReference type="GO" id="GO:0016491">
    <property type="term" value="F:oxidoreductase activity"/>
    <property type="evidence" value="ECO:0007669"/>
    <property type="project" value="UniProtKB-ARBA"/>
</dbReference>
<keyword evidence="1 5" id="KW-0240">DNA-directed RNA polymerase</keyword>
<proteinExistence type="inferred from homology"/>
<reference evidence="7 8" key="1">
    <citation type="submission" date="2013-07" db="EMBL/GenBank/DDBJ databases">
        <title>Genome of Archaeoglobus fulgidus.</title>
        <authorList>
            <person name="Fiebig A."/>
            <person name="Birkeland N.-K."/>
        </authorList>
    </citation>
    <scope>NUCLEOTIDE SEQUENCE [LARGE SCALE GENOMIC DNA]</scope>
    <source>
        <strain evidence="7 8">DSM 8774</strain>
    </source>
</reference>
<accession>A0A075WHL9</accession>
<dbReference type="InterPro" id="IPR017896">
    <property type="entry name" value="4Fe4S_Fe-S-bd"/>
</dbReference>
<dbReference type="SUPFAM" id="SSF56553">
    <property type="entry name" value="Insert subdomain of RNA polymerase alpha subunit"/>
    <property type="match status" value="1"/>
</dbReference>
<feature type="binding site" evidence="5">
    <location>
        <position position="209"/>
    </location>
    <ligand>
        <name>[3Fe-4S] cluster</name>
        <dbReference type="ChEBI" id="CHEBI:21137"/>
    </ligand>
</feature>
<keyword evidence="5" id="KW-0003">3Fe-4S</keyword>
<comment type="function">
    <text evidence="5">DNA-dependent RNA polymerase (RNAP) catalyzes the transcription of DNA into RNA using the four ribonucleoside triphosphates as substrates.</text>
</comment>
<dbReference type="PANTHER" id="PTHR11800:SF2">
    <property type="entry name" value="DNA-DIRECTED RNA POLYMERASE II SUBUNIT RPB3"/>
    <property type="match status" value="1"/>
</dbReference>
<dbReference type="AlphaFoldDB" id="A0A075WHL9"/>
<dbReference type="GO" id="GO:0003899">
    <property type="term" value="F:DNA-directed RNA polymerase activity"/>
    <property type="evidence" value="ECO:0007669"/>
    <property type="project" value="UniProtKB-UniRule"/>
</dbReference>
<dbReference type="GO" id="GO:0046872">
    <property type="term" value="F:metal ion binding"/>
    <property type="evidence" value="ECO:0007669"/>
    <property type="project" value="UniProtKB-KW"/>
</dbReference>
<dbReference type="GO" id="GO:0005737">
    <property type="term" value="C:cytoplasm"/>
    <property type="evidence" value="ECO:0007669"/>
    <property type="project" value="UniProtKB-SubCell"/>
</dbReference>
<dbReference type="PANTHER" id="PTHR11800">
    <property type="entry name" value="DNA-DIRECTED RNA POLYMERASE"/>
    <property type="match status" value="1"/>
</dbReference>
<dbReference type="CDD" id="cd07030">
    <property type="entry name" value="RNAP_D"/>
    <property type="match status" value="1"/>
</dbReference>
<evidence type="ECO:0000313" key="7">
    <source>
        <dbReference type="EMBL" id="AIG99292.1"/>
    </source>
</evidence>
<comment type="similarity">
    <text evidence="4 5">Belongs to the archaeal Rpo3/eukaryotic RPB3 RNA polymerase subunit family.</text>
</comment>
<feature type="binding site" evidence="5">
    <location>
        <position position="203"/>
    </location>
    <ligand>
        <name>[3Fe-4S] cluster</name>
        <dbReference type="ChEBI" id="CHEBI:21137"/>
    </ligand>
</feature>
<dbReference type="InterPro" id="IPR017900">
    <property type="entry name" value="4Fe4S_Fe_S_CS"/>
</dbReference>
<dbReference type="GO" id="GO:0046983">
    <property type="term" value="F:protein dimerization activity"/>
    <property type="evidence" value="ECO:0007669"/>
    <property type="project" value="InterPro"/>
</dbReference>
<comment type="catalytic activity">
    <reaction evidence="5">
        <text>RNA(n) + a ribonucleoside 5'-triphosphate = RNA(n+1) + diphosphate</text>
        <dbReference type="Rhea" id="RHEA:21248"/>
        <dbReference type="Rhea" id="RHEA-COMP:14527"/>
        <dbReference type="Rhea" id="RHEA-COMP:17342"/>
        <dbReference type="ChEBI" id="CHEBI:33019"/>
        <dbReference type="ChEBI" id="CHEBI:61557"/>
        <dbReference type="ChEBI" id="CHEBI:140395"/>
        <dbReference type="EC" id="2.7.7.6"/>
    </reaction>
</comment>
<evidence type="ECO:0000259" key="6">
    <source>
        <dbReference type="PROSITE" id="PS51379"/>
    </source>
</evidence>
<keyword evidence="5" id="KW-0411">Iron-sulfur</keyword>
<dbReference type="Gene3D" id="3.30.70.3110">
    <property type="match status" value="1"/>
</dbReference>
<feature type="binding site" evidence="5">
    <location>
        <position position="206"/>
    </location>
    <ligand>
        <name>[3Fe-4S] cluster</name>
        <dbReference type="ChEBI" id="CHEBI:21137"/>
    </ligand>
</feature>
<dbReference type="Pfam" id="PF00037">
    <property type="entry name" value="Fer4"/>
    <property type="match status" value="2"/>
</dbReference>
<feature type="domain" description="4Fe-4S ferredoxin-type" evidence="6">
    <location>
        <begin position="165"/>
        <end position="193"/>
    </location>
</feature>
<name>A0A075WHL9_ARCFL</name>
<dbReference type="Proteomes" id="UP000028501">
    <property type="component" value="Chromosome"/>
</dbReference>
<keyword evidence="2 5" id="KW-0963">Cytoplasm</keyword>
<evidence type="ECO:0000256" key="3">
    <source>
        <dbReference type="ARBA" id="ARBA00023163"/>
    </source>
</evidence>
<dbReference type="SUPFAM" id="SSF55257">
    <property type="entry name" value="RBP11-like subunits of RNA polymerase"/>
    <property type="match status" value="1"/>
</dbReference>
<dbReference type="InterPro" id="IPR036643">
    <property type="entry name" value="RNApol_insert_sf"/>
</dbReference>
<evidence type="ECO:0000256" key="1">
    <source>
        <dbReference type="ARBA" id="ARBA00022478"/>
    </source>
</evidence>
<keyword evidence="5 7" id="KW-0808">Transferase</keyword>
<dbReference type="PROSITE" id="PS00446">
    <property type="entry name" value="RNA_POL_D_30KD"/>
    <property type="match status" value="1"/>
</dbReference>
<keyword evidence="5" id="KW-0408">Iron</keyword>
<dbReference type="GO" id="GO:0051538">
    <property type="term" value="F:3 iron, 4 sulfur cluster binding"/>
    <property type="evidence" value="ECO:0007669"/>
    <property type="project" value="UniProtKB-KW"/>
</dbReference>
<dbReference type="InterPro" id="IPR001514">
    <property type="entry name" value="DNA-dir_RNA_pol_30-40kDasu_CS"/>
</dbReference>
<dbReference type="Gene3D" id="3.30.1360.10">
    <property type="entry name" value="RNA polymerase, RBP11-like subunit"/>
    <property type="match status" value="1"/>
</dbReference>
<comment type="cofactor">
    <cofactor evidence="5">
        <name>[3Fe-4S] cluster</name>
        <dbReference type="ChEBI" id="CHEBI:21137"/>
    </cofactor>
    <text evidence="5">Binds 1 [3Fe-4S] cluster.</text>
</comment>
<dbReference type="InterPro" id="IPR036603">
    <property type="entry name" value="RBP11-like"/>
</dbReference>
<dbReference type="EMBL" id="CP006577">
    <property type="protein sequence ID" value="AIG99292.1"/>
    <property type="molecule type" value="Genomic_DNA"/>
</dbReference>
<dbReference type="HAMAP" id="MF_00320">
    <property type="entry name" value="RNApol_arch_Rpo3"/>
    <property type="match status" value="1"/>
</dbReference>
<dbReference type="EC" id="2.7.7.6" evidence="5"/>
<evidence type="ECO:0000256" key="2">
    <source>
        <dbReference type="ARBA" id="ARBA00022490"/>
    </source>
</evidence>
<dbReference type="SMART" id="SM00662">
    <property type="entry name" value="RPOLD"/>
    <property type="match status" value="1"/>
</dbReference>
<comment type="subcellular location">
    <subcellularLocation>
        <location evidence="5">Cytoplasm</location>
    </subcellularLocation>
</comment>
<dbReference type="NCBIfam" id="NF001988">
    <property type="entry name" value="PRK00783.1"/>
    <property type="match status" value="1"/>
</dbReference>
<dbReference type="InterPro" id="IPR011263">
    <property type="entry name" value="DNA-dir_RNA_pol_RpoA/D/Rpb3"/>
</dbReference>
<dbReference type="GO" id="GO:0006351">
    <property type="term" value="P:DNA-templated transcription"/>
    <property type="evidence" value="ECO:0007669"/>
    <property type="project" value="UniProtKB-UniRule"/>
</dbReference>
<organism evidence="7 8">
    <name type="scientific">Archaeoglobus fulgidus DSM 8774</name>
    <dbReference type="NCBI Taxonomy" id="1344584"/>
    <lineage>
        <taxon>Archaea</taxon>
        <taxon>Methanobacteriati</taxon>
        <taxon>Methanobacteriota</taxon>
        <taxon>Archaeoglobi</taxon>
        <taxon>Archaeoglobales</taxon>
        <taxon>Archaeoglobaceae</taxon>
        <taxon>Archaeoglobus</taxon>
    </lineage>
</organism>
<dbReference type="GO" id="GO:0000428">
    <property type="term" value="C:DNA-directed RNA polymerase complex"/>
    <property type="evidence" value="ECO:0007669"/>
    <property type="project" value="UniProtKB-KW"/>
</dbReference>
<dbReference type="InterPro" id="IPR022842">
    <property type="entry name" value="RNAP_Rpo3/Rpb3/RPAC1"/>
</dbReference>
<dbReference type="Pfam" id="PF01193">
    <property type="entry name" value="RNA_pol_L"/>
    <property type="match status" value="1"/>
</dbReference>
<dbReference type="SMR" id="A0A075WHL9"/>
<evidence type="ECO:0000256" key="5">
    <source>
        <dbReference type="HAMAP-Rule" id="MF_00320"/>
    </source>
</evidence>
<dbReference type="Gene3D" id="2.170.120.12">
    <property type="entry name" value="DNA-directed RNA polymerase, insert domain"/>
    <property type="match status" value="1"/>
</dbReference>
<keyword evidence="5" id="KW-0479">Metal-binding</keyword>
<protein>
    <recommendedName>
        <fullName evidence="5">DNA-directed RNA polymerase subunit Rpo3</fullName>
        <ecNumber evidence="5">2.7.7.6</ecNumber>
    </recommendedName>
    <alternativeName>
        <fullName evidence="5">DNA-directed RNA polymerase subunit D</fullName>
    </alternativeName>
</protein>
<dbReference type="InterPro" id="IPR050518">
    <property type="entry name" value="Rpo3/RPB3_RNA_Pol_subunit"/>
</dbReference>
<dbReference type="GO" id="GO:0003677">
    <property type="term" value="F:DNA binding"/>
    <property type="evidence" value="ECO:0007669"/>
    <property type="project" value="UniProtKB-UniRule"/>
</dbReference>
<keyword evidence="3 5" id="KW-0804">Transcription</keyword>
<gene>
    <name evidence="5" type="primary">rpo3</name>
    <name evidence="5" type="synonym">rpoD</name>
    <name evidence="7" type="ORF">AFULGI_00025800</name>
</gene>
<dbReference type="InterPro" id="IPR011262">
    <property type="entry name" value="DNA-dir_RNA_pol_insert"/>
</dbReference>
<comment type="subunit">
    <text evidence="5">Part of the RNA polymerase complex.</text>
</comment>
<dbReference type="PROSITE" id="PS00198">
    <property type="entry name" value="4FE4S_FER_1"/>
    <property type="match status" value="2"/>
</dbReference>
<keyword evidence="5 7" id="KW-0548">Nucleotidyltransferase</keyword>
<dbReference type="HOGENOM" id="CLU_038421_3_1_2"/>
<dbReference type="Pfam" id="PF01000">
    <property type="entry name" value="RNA_pol_A_bac"/>
    <property type="match status" value="1"/>
</dbReference>
<feature type="domain" description="4Fe-4S ferredoxin-type" evidence="6">
    <location>
        <begin position="194"/>
        <end position="223"/>
    </location>
</feature>